<keyword evidence="8 11" id="KW-0460">Magnesium</keyword>
<evidence type="ECO:0000313" key="16">
    <source>
        <dbReference type="Proteomes" id="UP000286681"/>
    </source>
</evidence>
<reference evidence="13" key="1">
    <citation type="submission" date="2016-12" db="EMBL/GenBank/DDBJ databases">
        <title>Whole genome sequencing of Sphingomonas koreensis.</title>
        <authorList>
            <person name="Conlan S."/>
            <person name="Thomas P.J."/>
            <person name="Mullikin J."/>
            <person name="Palmore T.N."/>
            <person name="Frank K.M."/>
            <person name="Segre J.A."/>
        </authorList>
    </citation>
    <scope>NUCLEOTIDE SEQUENCE</scope>
    <source>
        <strain evidence="13">ABOJV</strain>
    </source>
</reference>
<comment type="cofactor">
    <cofactor evidence="1 11">
        <name>Mg(2+)</name>
        <dbReference type="ChEBI" id="CHEBI:18420"/>
    </cofactor>
</comment>
<dbReference type="Gene3D" id="2.40.340.10">
    <property type="entry name" value="MoeA, C-terminal, domain IV"/>
    <property type="match status" value="1"/>
</dbReference>
<dbReference type="EC" id="2.10.1.1" evidence="11"/>
<keyword evidence="6 11" id="KW-0808">Transferase</keyword>
<evidence type="ECO:0000256" key="11">
    <source>
        <dbReference type="RuleBase" id="RU365090"/>
    </source>
</evidence>
<dbReference type="Gene3D" id="2.170.190.11">
    <property type="entry name" value="Molybdopterin biosynthesis moea protein, domain 3"/>
    <property type="match status" value="1"/>
</dbReference>
<dbReference type="PANTHER" id="PTHR10192">
    <property type="entry name" value="MOLYBDOPTERIN BIOSYNTHESIS PROTEIN"/>
    <property type="match status" value="1"/>
</dbReference>
<dbReference type="AlphaFoldDB" id="A0A1L6JG90"/>
<keyword evidence="15" id="KW-1185">Reference proteome</keyword>
<dbReference type="Gene3D" id="3.90.105.10">
    <property type="entry name" value="Molybdopterin biosynthesis moea protein, domain 2"/>
    <property type="match status" value="1"/>
</dbReference>
<proteinExistence type="inferred from homology"/>
<evidence type="ECO:0000256" key="2">
    <source>
        <dbReference type="ARBA" id="ARBA00002901"/>
    </source>
</evidence>
<dbReference type="EMBL" id="CP018820">
    <property type="protein sequence ID" value="APR54952.1"/>
    <property type="molecule type" value="Genomic_DNA"/>
</dbReference>
<name>A0A1L6JG90_9SPHN</name>
<evidence type="ECO:0000256" key="1">
    <source>
        <dbReference type="ARBA" id="ARBA00001946"/>
    </source>
</evidence>
<comment type="pathway">
    <text evidence="3 11">Cofactor biosynthesis; molybdopterin biosynthesis.</text>
</comment>
<dbReference type="RefSeq" id="WP_075153152.1">
    <property type="nucleotide sequence ID" value="NZ_CP018820.1"/>
</dbReference>
<dbReference type="GO" id="GO:0061599">
    <property type="term" value="F:molybdopterin molybdotransferase activity"/>
    <property type="evidence" value="ECO:0007669"/>
    <property type="project" value="UniProtKB-UniRule"/>
</dbReference>
<dbReference type="OrthoDB" id="9804758at2"/>
<comment type="function">
    <text evidence="2 11">Catalyzes the insertion of molybdate into adenylated molybdopterin with the concomitant release of AMP.</text>
</comment>
<dbReference type="GO" id="GO:0046872">
    <property type="term" value="F:metal ion binding"/>
    <property type="evidence" value="ECO:0007669"/>
    <property type="project" value="UniProtKB-UniRule"/>
</dbReference>
<dbReference type="UniPathway" id="UPA00344"/>
<comment type="catalytic activity">
    <reaction evidence="10">
        <text>adenylyl-molybdopterin + molybdate = Mo-molybdopterin + AMP + H(+)</text>
        <dbReference type="Rhea" id="RHEA:35047"/>
        <dbReference type="ChEBI" id="CHEBI:15378"/>
        <dbReference type="ChEBI" id="CHEBI:36264"/>
        <dbReference type="ChEBI" id="CHEBI:62727"/>
        <dbReference type="ChEBI" id="CHEBI:71302"/>
        <dbReference type="ChEBI" id="CHEBI:456215"/>
        <dbReference type="EC" id="2.10.1.1"/>
    </reaction>
</comment>
<accession>A0A1L6JG90</accession>
<evidence type="ECO:0000256" key="3">
    <source>
        <dbReference type="ARBA" id="ARBA00005046"/>
    </source>
</evidence>
<dbReference type="STRING" id="93064.BRX40_10170"/>
<dbReference type="Pfam" id="PF00994">
    <property type="entry name" value="MoCF_biosynth"/>
    <property type="match status" value="1"/>
</dbReference>
<keyword evidence="9 11" id="KW-0501">Molybdenum cofactor biosynthesis</keyword>
<evidence type="ECO:0000256" key="8">
    <source>
        <dbReference type="ARBA" id="ARBA00022842"/>
    </source>
</evidence>
<gene>
    <name evidence="13" type="ORF">BRX40_10170</name>
    <name evidence="14" type="ORF">CA257_13915</name>
</gene>
<dbReference type="SUPFAM" id="SSF63882">
    <property type="entry name" value="MoeA N-terminal region -like"/>
    <property type="match status" value="1"/>
</dbReference>
<dbReference type="SMART" id="SM00852">
    <property type="entry name" value="MoCF_biosynth"/>
    <property type="match status" value="1"/>
</dbReference>
<evidence type="ECO:0000256" key="5">
    <source>
        <dbReference type="ARBA" id="ARBA00022505"/>
    </source>
</evidence>
<protein>
    <recommendedName>
        <fullName evidence="11">Molybdopterin molybdenumtransferase</fullName>
        <ecNumber evidence="11">2.10.1.1</ecNumber>
    </recommendedName>
</protein>
<dbReference type="PANTHER" id="PTHR10192:SF5">
    <property type="entry name" value="GEPHYRIN"/>
    <property type="match status" value="1"/>
</dbReference>
<dbReference type="GO" id="GO:0005829">
    <property type="term" value="C:cytosol"/>
    <property type="evidence" value="ECO:0007669"/>
    <property type="project" value="TreeGrafter"/>
</dbReference>
<keyword evidence="5 11" id="KW-0500">Molybdenum</keyword>
<dbReference type="KEGG" id="skr:BRX40_10170"/>
<dbReference type="Gene3D" id="3.40.980.10">
    <property type="entry name" value="MoaB/Mog-like domain"/>
    <property type="match status" value="1"/>
</dbReference>
<dbReference type="FunFam" id="3.40.980.10:FF:000004">
    <property type="entry name" value="Molybdopterin molybdenumtransferase"/>
    <property type="match status" value="1"/>
</dbReference>
<dbReference type="Pfam" id="PF03454">
    <property type="entry name" value="MoeA_C"/>
    <property type="match status" value="1"/>
</dbReference>
<evidence type="ECO:0000313" key="15">
    <source>
        <dbReference type="Proteomes" id="UP000185161"/>
    </source>
</evidence>
<dbReference type="Proteomes" id="UP000286681">
    <property type="component" value="Unassembled WGS sequence"/>
</dbReference>
<dbReference type="InterPro" id="IPR038987">
    <property type="entry name" value="MoeA-like"/>
</dbReference>
<evidence type="ECO:0000256" key="4">
    <source>
        <dbReference type="ARBA" id="ARBA00010763"/>
    </source>
</evidence>
<evidence type="ECO:0000313" key="14">
    <source>
        <dbReference type="EMBL" id="RSV01884.1"/>
    </source>
</evidence>
<evidence type="ECO:0000256" key="7">
    <source>
        <dbReference type="ARBA" id="ARBA00022723"/>
    </source>
</evidence>
<dbReference type="InterPro" id="IPR005110">
    <property type="entry name" value="MoeA_linker/N"/>
</dbReference>
<dbReference type="InterPro" id="IPR005111">
    <property type="entry name" value="MoeA_C_domain_IV"/>
</dbReference>
<evidence type="ECO:0000256" key="10">
    <source>
        <dbReference type="ARBA" id="ARBA00047317"/>
    </source>
</evidence>
<evidence type="ECO:0000256" key="6">
    <source>
        <dbReference type="ARBA" id="ARBA00022679"/>
    </source>
</evidence>
<evidence type="ECO:0000313" key="13">
    <source>
        <dbReference type="EMBL" id="APR54952.1"/>
    </source>
</evidence>
<comment type="similarity">
    <text evidence="4 11">Belongs to the MoeA family.</text>
</comment>
<organism evidence="13 15">
    <name type="scientific">Sphingomonas koreensis</name>
    <dbReference type="NCBI Taxonomy" id="93064"/>
    <lineage>
        <taxon>Bacteria</taxon>
        <taxon>Pseudomonadati</taxon>
        <taxon>Pseudomonadota</taxon>
        <taxon>Alphaproteobacteria</taxon>
        <taxon>Sphingomonadales</taxon>
        <taxon>Sphingomonadaceae</taxon>
        <taxon>Sphingomonas</taxon>
    </lineage>
</organism>
<keyword evidence="7 11" id="KW-0479">Metal-binding</keyword>
<dbReference type="SUPFAM" id="SSF53218">
    <property type="entry name" value="Molybdenum cofactor biosynthesis proteins"/>
    <property type="match status" value="1"/>
</dbReference>
<feature type="domain" description="MoaB/Mog" evidence="12">
    <location>
        <begin position="177"/>
        <end position="313"/>
    </location>
</feature>
<dbReference type="SUPFAM" id="SSF63867">
    <property type="entry name" value="MoeA C-terminal domain-like"/>
    <property type="match status" value="1"/>
</dbReference>
<dbReference type="CDD" id="cd00887">
    <property type="entry name" value="MoeA"/>
    <property type="match status" value="1"/>
</dbReference>
<sequence length="406" mass="42121">MADLLPVADAQRRLLSLAPARPAESVELREASGRWSAAPVTARRTQPEHPVSAMDGYAIRFADLPGPWEVVGESAAGRPFAGRVAARQAARIFTGALLPDGADTVLVQEEARREGDRLHLDGEGPALAGRNVRAAGLDFHAGDVLIAAGELLTPARIALAAVAGHASLPARRRVRIAIAATGDELRAPGEPLAPGLLPESNGAMLAAMLAGLPVEIADLGILPDRHDVLTAAFARVRADILVTTGGASVGDHDLVRPALQAAGAEIDFWKVAVRPGKPMMAGTLGDTVILGLPGNPVSAFVTAQLFLLPLVAHLAGAADPLPRTRTATLGEPLPANGPRADYLRAAHRDGRVVAAAIQDSSMLRTLARADCLIVRAPHAPAAQTGDSVEILPFGQRGALTSYKNKA</sequence>
<dbReference type="NCBIfam" id="NF045515">
    <property type="entry name" value="Glp_gephyrin"/>
    <property type="match status" value="1"/>
</dbReference>
<dbReference type="GO" id="GO:0006777">
    <property type="term" value="P:Mo-molybdopterin cofactor biosynthetic process"/>
    <property type="evidence" value="ECO:0007669"/>
    <property type="project" value="UniProtKB-UniRule"/>
</dbReference>
<evidence type="ECO:0000259" key="12">
    <source>
        <dbReference type="SMART" id="SM00852"/>
    </source>
</evidence>
<dbReference type="InterPro" id="IPR001453">
    <property type="entry name" value="MoaB/Mog_dom"/>
</dbReference>
<reference evidence="14 16" key="3">
    <citation type="submission" date="2018-07" db="EMBL/GenBank/DDBJ databases">
        <title>Genomic and Epidemiologic Investigation of an Indolent Hospital Outbreak.</title>
        <authorList>
            <person name="Johnson R.C."/>
            <person name="Deming C."/>
            <person name="Conlan S."/>
            <person name="Zellmer C.J."/>
            <person name="Michelin A.V."/>
            <person name="Lee-Lin S."/>
            <person name="Thomas P.J."/>
            <person name="Park M."/>
            <person name="Weingarten R.A."/>
            <person name="Less J."/>
            <person name="Dekker J.P."/>
            <person name="Frank K.M."/>
            <person name="Musser K.A."/>
            <person name="Mcquiston J.R."/>
            <person name="Henderson D.K."/>
            <person name="Lau A.F."/>
            <person name="Palmore T.N."/>
            <person name="Segre J.A."/>
        </authorList>
    </citation>
    <scope>NUCLEOTIDE SEQUENCE [LARGE SCALE GENOMIC DNA]</scope>
    <source>
        <strain evidence="14 16">SK-NIH.Env10_0317</strain>
    </source>
</reference>
<dbReference type="InterPro" id="IPR036135">
    <property type="entry name" value="MoeA_linker/N_sf"/>
</dbReference>
<dbReference type="Pfam" id="PF03453">
    <property type="entry name" value="MoeA_N"/>
    <property type="match status" value="1"/>
</dbReference>
<dbReference type="EMBL" id="QQWO01000011">
    <property type="protein sequence ID" value="RSV01884.1"/>
    <property type="molecule type" value="Genomic_DNA"/>
</dbReference>
<reference evidence="15" key="2">
    <citation type="submission" date="2016-12" db="EMBL/GenBank/DDBJ databases">
        <title>Whole genome sequencing of Sphingomonas sp. ABOJV.</title>
        <authorList>
            <person name="Conlan S."/>
            <person name="Thomas P.J."/>
            <person name="Mullikin J."/>
            <person name="Palmore T.N."/>
            <person name="Frank K.M."/>
            <person name="Segre J.A."/>
        </authorList>
    </citation>
    <scope>NUCLEOTIDE SEQUENCE [LARGE SCALE GENOMIC DNA]</scope>
    <source>
        <strain evidence="15">ABOJV</strain>
    </source>
</reference>
<dbReference type="InterPro" id="IPR036425">
    <property type="entry name" value="MoaB/Mog-like_dom_sf"/>
</dbReference>
<dbReference type="InterPro" id="IPR036688">
    <property type="entry name" value="MoeA_C_domain_IV_sf"/>
</dbReference>
<dbReference type="GeneID" id="44132925"/>
<dbReference type="Proteomes" id="UP000185161">
    <property type="component" value="Chromosome"/>
</dbReference>
<evidence type="ECO:0000256" key="9">
    <source>
        <dbReference type="ARBA" id="ARBA00023150"/>
    </source>
</evidence>